<feature type="domain" description="WW" evidence="1">
    <location>
        <begin position="108"/>
        <end position="146"/>
    </location>
</feature>
<organism evidence="2 3">
    <name type="scientific">Verticillium dahliae (strain VdLs.17 / ATCC MYA-4575 / FGSC 10137)</name>
    <name type="common">Verticillium wilt</name>
    <dbReference type="NCBI Taxonomy" id="498257"/>
    <lineage>
        <taxon>Eukaryota</taxon>
        <taxon>Fungi</taxon>
        <taxon>Dikarya</taxon>
        <taxon>Ascomycota</taxon>
        <taxon>Pezizomycotina</taxon>
        <taxon>Sordariomycetes</taxon>
        <taxon>Hypocreomycetidae</taxon>
        <taxon>Glomerellales</taxon>
        <taxon>Plectosphaerellaceae</taxon>
        <taxon>Verticillium</taxon>
    </lineage>
</organism>
<dbReference type="InParanoid" id="G2WZJ2"/>
<dbReference type="EMBL" id="DS572699">
    <property type="protein sequence ID" value="EGY21994.1"/>
    <property type="molecule type" value="Genomic_DNA"/>
</dbReference>
<protein>
    <recommendedName>
        <fullName evidence="1">WW domain-containing protein</fullName>
    </recommendedName>
</protein>
<dbReference type="KEGG" id="vda:VDAG_03434"/>
<evidence type="ECO:0000313" key="3">
    <source>
        <dbReference type="Proteomes" id="UP000001611"/>
    </source>
</evidence>
<reference evidence="2 3" key="1">
    <citation type="submission" date="2008-03" db="EMBL/GenBank/DDBJ databases">
        <title>The Genome Sequence of Verticillium dahliae VdLs.17.</title>
        <authorList>
            <consortium name="The Broad Institute Genome Sequencing Platform"/>
            <person name="Ma L.-J.J."/>
            <person name="Klosterman S.J."/>
            <person name="Subbarao K."/>
            <person name="Dobinson K."/>
            <person name="Veronese P."/>
            <person name="Kang S."/>
            <person name="Gold S.E."/>
            <person name="Young S."/>
            <person name="Jaffe D."/>
            <person name="Gnerre S."/>
            <person name="Berlin A."/>
            <person name="Heiman D."/>
            <person name="Hepburn T."/>
            <person name="Sykes S."/>
            <person name="Alvarado L."/>
            <person name="Kodira C.D."/>
            <person name="Lander E."/>
            <person name="Galagan J."/>
            <person name="Nusbaum C."/>
            <person name="Birren B."/>
        </authorList>
    </citation>
    <scope>NUCLEOTIDE SEQUENCE [LARGE SCALE GENOMIC DNA]</scope>
    <source>
        <strain evidence="3">VdLs.17 / ATCC MYA-4575 / FGSC 10137</strain>
    </source>
</reference>
<dbReference type="Proteomes" id="UP000001611">
    <property type="component" value="Chromosome 6"/>
</dbReference>
<evidence type="ECO:0000313" key="2">
    <source>
        <dbReference type="EMBL" id="EGY21994.1"/>
    </source>
</evidence>
<dbReference type="PROSITE" id="PS50020">
    <property type="entry name" value="WW_DOMAIN_2"/>
    <property type="match status" value="1"/>
</dbReference>
<sequence>MVFDEARAFMQATFDEDRGTSRTMNAVEARCLTVFRNRQQRGMVCLTDDGHVARVPVAAQVGDVFCVLPGCPSLLLLTPAPTIGDGRGFAEVGEAYVDGFMNGEGIFGPLPAGWTAVWRDSPDASEVVPAFLQDGESVPTWDDPRLFARGFLSEKMKESATWKEALERRMTLTPDVLSSKGVPLVDIDLV</sequence>
<evidence type="ECO:0000259" key="1">
    <source>
        <dbReference type="PROSITE" id="PS50020"/>
    </source>
</evidence>
<dbReference type="AlphaFoldDB" id="G2WZJ2"/>
<dbReference type="RefSeq" id="XP_009655594.1">
    <property type="nucleotide sequence ID" value="XM_009657299.1"/>
</dbReference>
<dbReference type="Pfam" id="PF26639">
    <property type="entry name" value="Het-6_barrel"/>
    <property type="match status" value="1"/>
</dbReference>
<keyword evidence="3" id="KW-1185">Reference proteome</keyword>
<dbReference type="STRING" id="498257.G2WZJ2"/>
<accession>G2WZJ2</accession>
<proteinExistence type="predicted"/>
<dbReference type="GeneID" id="20704897"/>
<dbReference type="InterPro" id="IPR001202">
    <property type="entry name" value="WW_dom"/>
</dbReference>
<name>G2WZJ2_VERDV</name>
<gene>
    <name evidence="2" type="ORF">VDAG_03434</name>
</gene>
<dbReference type="HOGENOM" id="CLU_1429020_0_0_1"/>